<evidence type="ECO:0000313" key="2">
    <source>
        <dbReference type="WBParaSite" id="ES5_v2.g16916.t1"/>
    </source>
</evidence>
<proteinExistence type="predicted"/>
<organism evidence="1 2">
    <name type="scientific">Panagrolaimus sp. ES5</name>
    <dbReference type="NCBI Taxonomy" id="591445"/>
    <lineage>
        <taxon>Eukaryota</taxon>
        <taxon>Metazoa</taxon>
        <taxon>Ecdysozoa</taxon>
        <taxon>Nematoda</taxon>
        <taxon>Chromadorea</taxon>
        <taxon>Rhabditida</taxon>
        <taxon>Tylenchina</taxon>
        <taxon>Panagrolaimomorpha</taxon>
        <taxon>Panagrolaimoidea</taxon>
        <taxon>Panagrolaimidae</taxon>
        <taxon>Panagrolaimus</taxon>
    </lineage>
</organism>
<accession>A0AC34FI72</accession>
<reference evidence="2" key="1">
    <citation type="submission" date="2022-11" db="UniProtKB">
        <authorList>
            <consortium name="WormBaseParasite"/>
        </authorList>
    </citation>
    <scope>IDENTIFICATION</scope>
</reference>
<dbReference type="Proteomes" id="UP000887579">
    <property type="component" value="Unplaced"/>
</dbReference>
<evidence type="ECO:0000313" key="1">
    <source>
        <dbReference type="Proteomes" id="UP000887579"/>
    </source>
</evidence>
<name>A0AC34FI72_9BILA</name>
<protein>
    <submittedName>
        <fullName evidence="2">Uncharacterized protein</fullName>
    </submittedName>
</protein>
<sequence>MIGLFVDDEKEKLEIVASNIDFYVPEQYRTDAINYVISFSGTTNYLYYFLAIFALKDLAAMILNLWFLLIFCKFMKYLYDLKNDLFNDQIIVESDKDFKLDMKM</sequence>
<dbReference type="WBParaSite" id="ES5_v2.g16916.t1">
    <property type="protein sequence ID" value="ES5_v2.g16916.t1"/>
    <property type="gene ID" value="ES5_v2.g16916"/>
</dbReference>